<feature type="compositionally biased region" description="Basic and acidic residues" evidence="1">
    <location>
        <begin position="1"/>
        <end position="12"/>
    </location>
</feature>
<accession>A0A0B2SM58</accession>
<organism evidence="2">
    <name type="scientific">Glycine soja</name>
    <name type="common">Wild soybean</name>
    <dbReference type="NCBI Taxonomy" id="3848"/>
    <lineage>
        <taxon>Eukaryota</taxon>
        <taxon>Viridiplantae</taxon>
        <taxon>Streptophyta</taxon>
        <taxon>Embryophyta</taxon>
        <taxon>Tracheophyta</taxon>
        <taxon>Spermatophyta</taxon>
        <taxon>Magnoliopsida</taxon>
        <taxon>eudicotyledons</taxon>
        <taxon>Gunneridae</taxon>
        <taxon>Pentapetalae</taxon>
        <taxon>rosids</taxon>
        <taxon>fabids</taxon>
        <taxon>Fabales</taxon>
        <taxon>Fabaceae</taxon>
        <taxon>Papilionoideae</taxon>
        <taxon>50 kb inversion clade</taxon>
        <taxon>NPAAA clade</taxon>
        <taxon>indigoferoid/millettioid clade</taxon>
        <taxon>Phaseoleae</taxon>
        <taxon>Glycine</taxon>
        <taxon>Glycine subgen. Soja</taxon>
    </lineage>
</organism>
<reference evidence="2" key="1">
    <citation type="submission" date="2014-07" db="EMBL/GenBank/DDBJ databases">
        <title>Identification of a novel salt tolerance gene in wild soybean by whole-genome sequencing.</title>
        <authorList>
            <person name="Lam H.-M."/>
            <person name="Qi X."/>
            <person name="Li M.-W."/>
            <person name="Liu X."/>
            <person name="Xie M."/>
            <person name="Ni M."/>
            <person name="Xu X."/>
        </authorList>
    </citation>
    <scope>NUCLEOTIDE SEQUENCE [LARGE SCALE GENOMIC DNA]</scope>
    <source>
        <tissue evidence="2">Root</tissue>
    </source>
</reference>
<feature type="compositionally biased region" description="Polar residues" evidence="1">
    <location>
        <begin position="18"/>
        <end position="29"/>
    </location>
</feature>
<dbReference type="Proteomes" id="UP000053555">
    <property type="component" value="Unassembled WGS sequence"/>
</dbReference>
<gene>
    <name evidence="2" type="ORF">glysoja_030071</name>
</gene>
<proteinExistence type="predicted"/>
<protein>
    <submittedName>
        <fullName evidence="2">Uncharacterized protein</fullName>
    </submittedName>
</protein>
<name>A0A0B2SM58_GLYSO</name>
<dbReference type="EMBL" id="KN641517">
    <property type="protein sequence ID" value="KHN46070.1"/>
    <property type="molecule type" value="Genomic_DNA"/>
</dbReference>
<feature type="region of interest" description="Disordered" evidence="1">
    <location>
        <begin position="1"/>
        <end position="32"/>
    </location>
</feature>
<evidence type="ECO:0000313" key="2">
    <source>
        <dbReference type="EMBL" id="KHN46070.1"/>
    </source>
</evidence>
<evidence type="ECO:0000256" key="1">
    <source>
        <dbReference type="SAM" id="MobiDB-lite"/>
    </source>
</evidence>
<dbReference type="AlphaFoldDB" id="A0A0B2SM58"/>
<sequence length="96" mass="10964">MQGRLVRNEKEKQKKNKGNTPRGTTSSVDGTRLRSWHGEAYLACSGEPVNNDDQEQWRNYQQTLQQLRSSGHDCIINYVPQKATDECCGCHQEPDL</sequence>